<dbReference type="HAMAP" id="MF_01660">
    <property type="entry name" value="MenH"/>
    <property type="match status" value="1"/>
</dbReference>
<dbReference type="STRING" id="1714354.BLL40_11225"/>
<organism evidence="5 6">
    <name type="scientific">Domibacillus mangrovi</name>
    <dbReference type="NCBI Taxonomy" id="1714354"/>
    <lineage>
        <taxon>Bacteria</taxon>
        <taxon>Bacillati</taxon>
        <taxon>Bacillota</taxon>
        <taxon>Bacilli</taxon>
        <taxon>Bacillales</taxon>
        <taxon>Bacillaceae</taxon>
        <taxon>Domibacillus</taxon>
    </lineage>
</organism>
<gene>
    <name evidence="3" type="primary">menH</name>
    <name evidence="5" type="ORF">BLL40_11225</name>
</gene>
<dbReference type="UniPathway" id="UPA00079"/>
<dbReference type="UniPathway" id="UPA01057">
    <property type="reaction ID" value="UER00900"/>
</dbReference>
<comment type="subunit">
    <text evidence="3">Monomer.</text>
</comment>
<comment type="pathway">
    <text evidence="3">Quinol/quinone metabolism; menaquinone biosynthesis.</text>
</comment>
<proteinExistence type="inferred from homology"/>
<protein>
    <recommendedName>
        <fullName evidence="3">Putative 2-succinyl-6-hydroxy-2,4-cyclohexadiene-1-carboxylate synthase</fullName>
        <shortName evidence="3">SHCHC synthase</shortName>
        <ecNumber evidence="3">4.2.99.20</ecNumber>
    </recommendedName>
</protein>
<dbReference type="GO" id="GO:0070205">
    <property type="term" value="F:2-succinyl-6-hydroxy-2,4-cyclohexadiene-1-carboxylate synthase activity"/>
    <property type="evidence" value="ECO:0007669"/>
    <property type="project" value="UniProtKB-UniRule"/>
</dbReference>
<dbReference type="Proteomes" id="UP000186524">
    <property type="component" value="Unassembled WGS sequence"/>
</dbReference>
<keyword evidence="1 3" id="KW-0474">Menaquinone biosynthesis</keyword>
<comment type="similarity">
    <text evidence="3">Belongs to the AB hydrolase superfamily. MenH family.</text>
</comment>
<feature type="domain" description="AB hydrolase-1" evidence="4">
    <location>
        <begin position="15"/>
        <end position="242"/>
    </location>
</feature>
<dbReference type="AlphaFoldDB" id="A0A1Q5P1N4"/>
<keyword evidence="6" id="KW-1185">Reference proteome</keyword>
<evidence type="ECO:0000256" key="3">
    <source>
        <dbReference type="HAMAP-Rule" id="MF_01660"/>
    </source>
</evidence>
<dbReference type="EC" id="4.2.99.20" evidence="3"/>
<dbReference type="OrthoDB" id="9808398at2"/>
<evidence type="ECO:0000256" key="1">
    <source>
        <dbReference type="ARBA" id="ARBA00022428"/>
    </source>
</evidence>
<evidence type="ECO:0000259" key="4">
    <source>
        <dbReference type="Pfam" id="PF00561"/>
    </source>
</evidence>
<sequence>MTEVNHLRSGGNREPVLFLHGFTGSSLTWHDMTELIPCHAVTPDIAGHAGSKRMPVSLEQEAKEWKQFMNDEGFDSFHVVGYSMGGRLALAMALLFPESICSLVLESASPGLKTEKERAERRASDEKLAQQIEQEGMESFINYWENMPMFESQKSLPESIRRQVRYERMDQSEKGIASSLRGMGTGSQSSYWHRLHELTMPVLLLTGTLDLKFTNIARCMKTIIPNCKWIEFDGAGHALHVEQREKFGTIVKTFFFDMKGRQF</sequence>
<dbReference type="InterPro" id="IPR000073">
    <property type="entry name" value="AB_hydrolase_1"/>
</dbReference>
<dbReference type="PANTHER" id="PTHR42916">
    <property type="entry name" value="2-SUCCINYL-5-ENOLPYRUVYL-6-HYDROXY-3-CYCLOHEXENE-1-CARBOXYLATE SYNTHASE"/>
    <property type="match status" value="1"/>
</dbReference>
<evidence type="ECO:0000313" key="5">
    <source>
        <dbReference type="EMBL" id="OKL36174.1"/>
    </source>
</evidence>
<accession>A0A1Q5P1N4</accession>
<dbReference type="PRINTS" id="PR00111">
    <property type="entry name" value="ABHYDROLASE"/>
</dbReference>
<dbReference type="Pfam" id="PF00561">
    <property type="entry name" value="Abhydrolase_1"/>
    <property type="match status" value="1"/>
</dbReference>
<comment type="pathway">
    <text evidence="3">Quinol/quinone metabolism; 1,4-dihydroxy-2-naphthoate biosynthesis; 1,4-dihydroxy-2-naphthoate from chorismate: step 3/7.</text>
</comment>
<dbReference type="RefSeq" id="WP_073711997.1">
    <property type="nucleotide sequence ID" value="NZ_MRWQ01000009.1"/>
</dbReference>
<dbReference type="GO" id="GO:0009234">
    <property type="term" value="P:menaquinone biosynthetic process"/>
    <property type="evidence" value="ECO:0007669"/>
    <property type="project" value="UniProtKB-UniRule"/>
</dbReference>
<dbReference type="PANTHER" id="PTHR42916:SF1">
    <property type="entry name" value="PROTEIN PHYLLO, CHLOROPLASTIC"/>
    <property type="match status" value="1"/>
</dbReference>
<comment type="caution">
    <text evidence="5">The sequence shown here is derived from an EMBL/GenBank/DDBJ whole genome shotgun (WGS) entry which is preliminary data.</text>
</comment>
<dbReference type="InterPro" id="IPR022485">
    <property type="entry name" value="SHCHC_synthase_MenH"/>
</dbReference>
<comment type="catalytic activity">
    <reaction evidence="3">
        <text>5-enolpyruvoyl-6-hydroxy-2-succinyl-cyclohex-3-ene-1-carboxylate = (1R,6R)-6-hydroxy-2-succinyl-cyclohexa-2,4-diene-1-carboxylate + pyruvate</text>
        <dbReference type="Rhea" id="RHEA:25597"/>
        <dbReference type="ChEBI" id="CHEBI:15361"/>
        <dbReference type="ChEBI" id="CHEBI:58689"/>
        <dbReference type="ChEBI" id="CHEBI:58818"/>
        <dbReference type="EC" id="4.2.99.20"/>
    </reaction>
</comment>
<name>A0A1Q5P1N4_9BACI</name>
<reference evidence="5 6" key="1">
    <citation type="submission" date="2016-12" db="EMBL/GenBank/DDBJ databases">
        <title>Domibacillus sp. SAOS 44 whole genome sequencing.</title>
        <authorList>
            <person name="Verma A."/>
            <person name="Krishnamurthi S."/>
        </authorList>
    </citation>
    <scope>NUCLEOTIDE SEQUENCE [LARGE SCALE GENOMIC DNA]</scope>
    <source>
        <strain evidence="5 6">SAOS 44</strain>
    </source>
</reference>
<dbReference type="Gene3D" id="3.40.50.1820">
    <property type="entry name" value="alpha/beta hydrolase"/>
    <property type="match status" value="1"/>
</dbReference>
<dbReference type="InterPro" id="IPR029058">
    <property type="entry name" value="AB_hydrolase_fold"/>
</dbReference>
<comment type="function">
    <text evidence="3">Catalyzes a proton abstraction reaction that results in 2,5-elimination of pyruvate from 2-succinyl-5-enolpyruvyl-6-hydroxy-3-cyclohexene-1-carboxylate (SEPHCHC) and the formation of 2-succinyl-6-hydroxy-2,4-cyclohexadiene-1-carboxylate (SHCHC).</text>
</comment>
<dbReference type="EMBL" id="MRWQ01000009">
    <property type="protein sequence ID" value="OKL36174.1"/>
    <property type="molecule type" value="Genomic_DNA"/>
</dbReference>
<evidence type="ECO:0000256" key="2">
    <source>
        <dbReference type="ARBA" id="ARBA00023239"/>
    </source>
</evidence>
<keyword evidence="2 3" id="KW-0456">Lyase</keyword>
<dbReference type="SUPFAM" id="SSF53474">
    <property type="entry name" value="alpha/beta-Hydrolases"/>
    <property type="match status" value="1"/>
</dbReference>
<evidence type="ECO:0000313" key="6">
    <source>
        <dbReference type="Proteomes" id="UP000186524"/>
    </source>
</evidence>
<dbReference type="NCBIfam" id="TIGR03695">
    <property type="entry name" value="menH_SHCHC"/>
    <property type="match status" value="1"/>
</dbReference>